<protein>
    <recommendedName>
        <fullName evidence="3">Amidinotransferase</fullName>
    </recommendedName>
</protein>
<accession>A0A2W7HVP5</accession>
<dbReference type="PIRSF" id="PIRSF028188">
    <property type="entry name" value="Amdntrnsf_FN0238"/>
    <property type="match status" value="1"/>
</dbReference>
<dbReference type="Proteomes" id="UP000249542">
    <property type="component" value="Unassembled WGS sequence"/>
</dbReference>
<dbReference type="InterPro" id="IPR014541">
    <property type="entry name" value="Amdntrnsf_FN0238"/>
</dbReference>
<gene>
    <name evidence="1" type="ORF">LX95_02595</name>
</gene>
<evidence type="ECO:0000313" key="1">
    <source>
        <dbReference type="EMBL" id="PZW38574.1"/>
    </source>
</evidence>
<evidence type="ECO:0008006" key="3">
    <source>
        <dbReference type="Google" id="ProtNLM"/>
    </source>
</evidence>
<keyword evidence="2" id="KW-1185">Reference proteome</keyword>
<dbReference type="RefSeq" id="WP_111541864.1">
    <property type="nucleotide sequence ID" value="NZ_QKYV01000008.1"/>
</dbReference>
<reference evidence="1 2" key="1">
    <citation type="submission" date="2018-06" db="EMBL/GenBank/DDBJ databases">
        <title>Genomic Encyclopedia of Archaeal and Bacterial Type Strains, Phase II (KMG-II): from individual species to whole genera.</title>
        <authorList>
            <person name="Goeker M."/>
        </authorList>
    </citation>
    <scope>NUCLEOTIDE SEQUENCE [LARGE SCALE GENOMIC DNA]</scope>
    <source>
        <strain evidence="1 2">DSM 15361</strain>
    </source>
</reference>
<dbReference type="EMBL" id="QKYV01000008">
    <property type="protein sequence ID" value="PZW38574.1"/>
    <property type="molecule type" value="Genomic_DNA"/>
</dbReference>
<dbReference type="Gene3D" id="3.75.10.10">
    <property type="entry name" value="L-arginine/glycine Amidinotransferase, Chain A"/>
    <property type="match status" value="1"/>
</dbReference>
<sequence length="312" mass="35388">MKQITNSILMIRPVNFRMNEETAVNNYFQKSIEEENEAITIKAQKEFDTFVSKLRKVGVEVIVVDDIKENDTPDSIFPNNWVSFHENGNIGLYPMFAENRRRERREDILASLEEKGFTINNILDYTAAEEENIFLEGTGSLLLDRANEKAYCALSERANEDLFIEFCEDFEYMPVVFTANQTVNGERKAIYHTNVMMCLAENFAVICLDTIDDKKERKKLIASLKEDGKEIISITEAQMHNFAGNMLQVKGAFDKKYLVMSASAHNSLNAKQVDAIEKHCGILSSDLETIETLGGGSARCMMAEVFLPKTEA</sequence>
<dbReference type="SUPFAM" id="SSF55909">
    <property type="entry name" value="Pentein"/>
    <property type="match status" value="1"/>
</dbReference>
<evidence type="ECO:0000313" key="2">
    <source>
        <dbReference type="Proteomes" id="UP000249542"/>
    </source>
</evidence>
<organism evidence="1 2">
    <name type="scientific">Mesonia algae</name>
    <dbReference type="NCBI Taxonomy" id="213248"/>
    <lineage>
        <taxon>Bacteria</taxon>
        <taxon>Pseudomonadati</taxon>
        <taxon>Bacteroidota</taxon>
        <taxon>Flavobacteriia</taxon>
        <taxon>Flavobacteriales</taxon>
        <taxon>Flavobacteriaceae</taxon>
        <taxon>Mesonia</taxon>
    </lineage>
</organism>
<dbReference type="AlphaFoldDB" id="A0A2W7HVP5"/>
<name>A0A2W7HVP5_9FLAO</name>
<dbReference type="PANTHER" id="PTHR43224:SF1">
    <property type="entry name" value="AMIDINOTRANSFERASE"/>
    <property type="match status" value="1"/>
</dbReference>
<dbReference type="Pfam" id="PF19420">
    <property type="entry name" value="DDAH_eukar"/>
    <property type="match status" value="1"/>
</dbReference>
<dbReference type="NCBIfam" id="NF046062">
    <property type="entry name" value="citrull_CtlX"/>
    <property type="match status" value="1"/>
</dbReference>
<dbReference type="PANTHER" id="PTHR43224">
    <property type="entry name" value="AMIDINOTRANSFERASE"/>
    <property type="match status" value="1"/>
</dbReference>
<proteinExistence type="predicted"/>
<comment type="caution">
    <text evidence="1">The sequence shown here is derived from an EMBL/GenBank/DDBJ whole genome shotgun (WGS) entry which is preliminary data.</text>
</comment>